<evidence type="ECO:0000256" key="1">
    <source>
        <dbReference type="SAM" id="Coils"/>
    </source>
</evidence>
<keyword evidence="4" id="KW-1185">Reference proteome</keyword>
<proteinExistence type="predicted"/>
<feature type="compositionally biased region" description="Polar residues" evidence="2">
    <location>
        <begin position="2150"/>
        <end position="2161"/>
    </location>
</feature>
<keyword evidence="1" id="KW-0175">Coiled coil</keyword>
<feature type="region of interest" description="Disordered" evidence="2">
    <location>
        <begin position="2150"/>
        <end position="2178"/>
    </location>
</feature>
<feature type="compositionally biased region" description="Polar residues" evidence="2">
    <location>
        <begin position="25"/>
        <end position="44"/>
    </location>
</feature>
<dbReference type="InterPro" id="IPR000048">
    <property type="entry name" value="IQ_motif_EF-hand-BS"/>
</dbReference>
<dbReference type="SMART" id="SM00028">
    <property type="entry name" value="TPR"/>
    <property type="match status" value="3"/>
</dbReference>
<feature type="region of interest" description="Disordered" evidence="2">
    <location>
        <begin position="2195"/>
        <end position="2214"/>
    </location>
</feature>
<feature type="coiled-coil region" evidence="1">
    <location>
        <begin position="213"/>
        <end position="240"/>
    </location>
</feature>
<feature type="compositionally biased region" description="Low complexity" evidence="2">
    <location>
        <begin position="2162"/>
        <end position="2178"/>
    </location>
</feature>
<dbReference type="Pfam" id="PF00612">
    <property type="entry name" value="IQ"/>
    <property type="match status" value="1"/>
</dbReference>
<protein>
    <submittedName>
        <fullName evidence="3">Uncharacterized protein</fullName>
    </submittedName>
</protein>
<organism evidence="3 4">
    <name type="scientific">Paramecium sonneborni</name>
    <dbReference type="NCBI Taxonomy" id="65129"/>
    <lineage>
        <taxon>Eukaryota</taxon>
        <taxon>Sar</taxon>
        <taxon>Alveolata</taxon>
        <taxon>Ciliophora</taxon>
        <taxon>Intramacronucleata</taxon>
        <taxon>Oligohymenophorea</taxon>
        <taxon>Peniculida</taxon>
        <taxon>Parameciidae</taxon>
        <taxon>Paramecium</taxon>
    </lineage>
</organism>
<gene>
    <name evidence="3" type="ORF">PSON_ATCC_30995.1.T0240041</name>
</gene>
<dbReference type="SMART" id="SM00015">
    <property type="entry name" value="IQ"/>
    <property type="match status" value="3"/>
</dbReference>
<name>A0A8S1LTT8_9CILI</name>
<dbReference type="EMBL" id="CAJJDN010000024">
    <property type="protein sequence ID" value="CAD8068216.1"/>
    <property type="molecule type" value="Genomic_DNA"/>
</dbReference>
<evidence type="ECO:0000313" key="3">
    <source>
        <dbReference type="EMBL" id="CAD8068216.1"/>
    </source>
</evidence>
<feature type="compositionally biased region" description="Polar residues" evidence="2">
    <location>
        <begin position="1"/>
        <end position="10"/>
    </location>
</feature>
<sequence length="2214" mass="261830">MRPSSANSSLPKVDQKITARKKSAHQSLFQPIQKPSASQIETPDQQLKKTQVLESLGFYEKQLITLKGTSQQQSEVDSMFKQLNKFAMKLIEKHGLHDTCIMILQWIIQHQSFQEIPTQICLAYNNLGCVYRRIGQTQLAFNALENALQLVQMYDQLKLETITYLNITTVLSQMNMHDKALKAALKAIQSGKREFDLNQIETVRYLALANFNYAFELESLDRLEEAVKQYKRSLQFVLEHLGNHDPLFSKFHIQHHQAKQKLIVIMNQQQSGLFKTVLQLKKQYDVPIDECSKQTTPYCQTKKNIKLKNNNFMEDSVRRDSSATIKKGMTDDEFFQEVKHQKPIETKEDVKQINREELQEENIQPKKQIQIINRKLSQIEQIQLEQSWSNSEPSDTEIKKQRLNEKPSEIKLSLTKTNTKEQRLNFLNKQNTSKQKVDDNLLEKEQQIIREIEEQIYNANSIAKIQAQIRMKKERKKFYCLKKAKKDQGELLPSDELKLKKFQRFVRRKLQELKMRNITKKIIQKNRLKKYPNTENKAYKRIISLLEAYKAYKKMLLHKYIVKTRQFYTLRQSYCHPNQMIHEKIEPFKDAYIFTFGITNDDSFVRFSLVNGVKNKRKEQQYYFEMDTLSLLQSLGLLHQYINDLECFIIEENQLLRNLKNLQTVAQQFIIMNEVDGKYVVRCLAEFQTQFRQALQRTAVIMQELILVENNKLYIQGINNFEYNDLVPFEEEIRKVKPPLYTKQLASNELEAIKFIQSFMKGYLQRIRIKKWVNQKQKQIYSTKLIKTVAGHYLQIVKAQHLMNKRHYLYIINFETQKKSNDLEIKQIVLQNMGEINKDNLYDILKIDLDGPSIEYSDEANYWVQKQEDYEKRGGKEIYTTKNRDDSIILIQRAVLRYQLKRRCLIKKINKNKFNVSDQKDVEKEILVRRAILYGSDMNQRACLTTLYLEIERTDPTTSLMGQSEYQSVLITSKNLEHVYAFDKCVPFYQKLFYPLSKTEIITVAQRMVEVTRIIKNKKGEQKVDCKSVDQVHGEILSLQGEEDDVNQKKENTLEARLKIGSTLRDKYLQQFVSCLEDSPEMQLNHSAEDNKQKNFVSTLQNVFRDFKIQIAQKIKSAKHVDEEDDTSIKAYVQNVLPTTEYGTNPNLFNDFIQDQLSINDVKSQHSNKDDREFVVDFNLTFFDGQFKLSIFYQISSQLFIIHAQNIYTTKIYKTSILKSDLVSNYELPYSYIKENPQNIILPLIDFQDEKFIFSKDELKLQKIVDDYLAYEFNEAKSSKQGQPIYQEIEETYPDQMTDKVVIAIYQKSTSTLYFEFHREQMIVKIIIHFNNTNEKRVIEIDTHNFQSKYIDERLKDLSNKRIIKFFKEFSRTITKVITINEKDHTHNFEDLRGDLSLFLREKFVQKIQGMLMVKRMVEKFKLYKQLKRSKLHIHKFILNNGQHYIEIAYFLIKQSSNLQLNMRELTFVTPQGHLVERTKTLKSKRRLREKQFIINLDKLSQQSDQLISSQSKKQDQLDLQRIDFANLSNYDKMKTIEYYRSLMTPLILLIQKNLVVNFNKFQFQLTLPIIMIESHITKKKKKNLSNDTKFQLMTFAVIATQATFRKKLLKKWLQTKLARKKQIEEKNKHLGEFVKRSFKQIKEDDENHFYIVNVYKQPGKIPNQTIYTFELISINKSQRKTKMRASYSHDNFQLIDIGSQSLANHFINKIYIERGIIKFDEYSFQKVQDEGISTTFDDYIQNEQQNIMVDEKMIEKDVQEVLVDQEKSGNTLINIVYTNSKQILEKKSYDDSQNNVTKLQVDLQSIKKLYPNFNVKDTNTVKILSQNLIKGVRMDQFTGSLLVDKSRIQSSLINPLSIGGGRIESQIQSQVQIPSTINRGMRLSQRPYATNVLAKETVYYTGKKYLIVISSVKNKIQKILNQDRDSVFEDHERILEIRAQNLKERQEPFYWYLTPDDAEILTHEKSPENMAKILTKNLQIINQKFIYICFNQQDQQRVKLKADDNVILFVESTIRPMQKKFRNRRIESNYKEYRKIYNRCYADGTLILQISNNLNTTKSVFVVLFIEEKESYVQIKTWDATEQMYFCETELNLKKYISIYLQDKQKCLKALLHFLEFRSEQNKIQFMHPKPEQVQDYFEKEKKLSIHSSSRIGSPTKSVDQNNEQQQQQQQPLKFFQQEHTPLQSPMVVVENVDDDDDIIQEGLEEDKNVIQQ</sequence>
<evidence type="ECO:0000256" key="2">
    <source>
        <dbReference type="SAM" id="MobiDB-lite"/>
    </source>
</evidence>
<dbReference type="OrthoDB" id="295665at2759"/>
<evidence type="ECO:0000313" key="4">
    <source>
        <dbReference type="Proteomes" id="UP000692954"/>
    </source>
</evidence>
<reference evidence="3" key="1">
    <citation type="submission" date="2021-01" db="EMBL/GenBank/DDBJ databases">
        <authorList>
            <consortium name="Genoscope - CEA"/>
            <person name="William W."/>
        </authorList>
    </citation>
    <scope>NUCLEOTIDE SEQUENCE</scope>
</reference>
<dbReference type="PROSITE" id="PS50096">
    <property type="entry name" value="IQ"/>
    <property type="match status" value="2"/>
</dbReference>
<accession>A0A8S1LTT8</accession>
<comment type="caution">
    <text evidence="3">The sequence shown here is derived from an EMBL/GenBank/DDBJ whole genome shotgun (WGS) entry which is preliminary data.</text>
</comment>
<dbReference type="Proteomes" id="UP000692954">
    <property type="component" value="Unassembled WGS sequence"/>
</dbReference>
<dbReference type="InterPro" id="IPR019734">
    <property type="entry name" value="TPR_rpt"/>
</dbReference>
<feature type="region of interest" description="Disordered" evidence="2">
    <location>
        <begin position="1"/>
        <end position="44"/>
    </location>
</feature>
<feature type="compositionally biased region" description="Acidic residues" evidence="2">
    <location>
        <begin position="2195"/>
        <end position="2206"/>
    </location>
</feature>